<evidence type="ECO:0000313" key="2">
    <source>
        <dbReference type="EMBL" id="VFS47021.1"/>
    </source>
</evidence>
<proteinExistence type="predicted"/>
<reference evidence="2 3" key="1">
    <citation type="submission" date="2019-03" db="EMBL/GenBank/DDBJ databases">
        <authorList>
            <consortium name="Pathogen Informatics"/>
        </authorList>
    </citation>
    <scope>NUCLEOTIDE SEQUENCE [LARGE SCALE GENOMIC DNA]</scope>
    <source>
        <strain evidence="2 3">NCTC12282</strain>
    </source>
</reference>
<evidence type="ECO:0000259" key="1">
    <source>
        <dbReference type="SMART" id="SM01061"/>
    </source>
</evidence>
<dbReference type="SUPFAM" id="SSF50151">
    <property type="entry name" value="SacY-like RNA-binding domain"/>
    <property type="match status" value="1"/>
</dbReference>
<dbReference type="RefSeq" id="WP_255324366.1">
    <property type="nucleotide sequence ID" value="NZ_CAADJA010000002.1"/>
</dbReference>
<evidence type="ECO:0000313" key="3">
    <source>
        <dbReference type="Proteomes" id="UP000373449"/>
    </source>
</evidence>
<dbReference type="InterPro" id="IPR036650">
    <property type="entry name" value="CAT_RNA-bd_dom_sf"/>
</dbReference>
<dbReference type="GO" id="GO:0003723">
    <property type="term" value="F:RNA binding"/>
    <property type="evidence" value="ECO:0007669"/>
    <property type="project" value="InterPro"/>
</dbReference>
<dbReference type="AlphaFoldDB" id="A0A484ZH73"/>
<dbReference type="EMBL" id="CAADJA010000002">
    <property type="protein sequence ID" value="VFS47021.1"/>
    <property type="molecule type" value="Genomic_DNA"/>
</dbReference>
<dbReference type="InterPro" id="IPR004341">
    <property type="entry name" value="CAT_RNA-bd_dom"/>
</dbReference>
<gene>
    <name evidence="2" type="primary">licT_2</name>
    <name evidence="2" type="ORF">NCTC12282_01955</name>
</gene>
<dbReference type="Gene3D" id="2.30.24.10">
    <property type="entry name" value="CAT RNA-binding domain"/>
    <property type="match status" value="1"/>
</dbReference>
<name>A0A484ZH73_9GAMM</name>
<organism evidence="2 3">
    <name type="scientific">Budvicia aquatica</name>
    <dbReference type="NCBI Taxonomy" id="82979"/>
    <lineage>
        <taxon>Bacteria</taxon>
        <taxon>Pseudomonadati</taxon>
        <taxon>Pseudomonadota</taxon>
        <taxon>Gammaproteobacteria</taxon>
        <taxon>Enterobacterales</taxon>
        <taxon>Budviciaceae</taxon>
        <taxon>Budvicia</taxon>
    </lineage>
</organism>
<protein>
    <submittedName>
        <fullName evidence="2">Transcription antiterminator LicT</fullName>
    </submittedName>
</protein>
<dbReference type="Proteomes" id="UP000373449">
    <property type="component" value="Unassembled WGS sequence"/>
</dbReference>
<dbReference type="SMART" id="SM01061">
    <property type="entry name" value="CAT_RBD"/>
    <property type="match status" value="1"/>
</dbReference>
<accession>A0A484ZH73</accession>
<sequence>MKIKKILNNSVILSLDSNDKEIIVMGRGIAYAKKVGDDVDPEQITKKFILSSMEYPQRILDLFSDVLWNA</sequence>
<feature type="domain" description="CAT RNA-binding" evidence="1">
    <location>
        <begin position="1"/>
        <end position="59"/>
    </location>
</feature>
<dbReference type="Pfam" id="PF03123">
    <property type="entry name" value="CAT_RBD"/>
    <property type="match status" value="1"/>
</dbReference>